<evidence type="ECO:0000256" key="1">
    <source>
        <dbReference type="SAM" id="MobiDB-lite"/>
    </source>
</evidence>
<feature type="compositionally biased region" description="Polar residues" evidence="1">
    <location>
        <begin position="578"/>
        <end position="587"/>
    </location>
</feature>
<reference evidence="3 4" key="1">
    <citation type="submission" date="2020-04" db="EMBL/GenBank/DDBJ databases">
        <title>Perkinsus olseni comparative genomics.</title>
        <authorList>
            <person name="Bogema D.R."/>
        </authorList>
    </citation>
    <scope>NUCLEOTIDE SEQUENCE [LARGE SCALE GENOMIC DNA]</scope>
    <source>
        <strain evidence="3 4">ATCC PRA-207</strain>
    </source>
</reference>
<keyword evidence="4" id="KW-1185">Reference proteome</keyword>
<feature type="domain" description="PAN2 UCH" evidence="2">
    <location>
        <begin position="396"/>
        <end position="513"/>
    </location>
</feature>
<dbReference type="InterPro" id="IPR050785">
    <property type="entry name" value="PAN2-PAN3_catalytic_subunit"/>
</dbReference>
<evidence type="ECO:0000259" key="2">
    <source>
        <dbReference type="Pfam" id="PF13423"/>
    </source>
</evidence>
<dbReference type="GO" id="GO:0000289">
    <property type="term" value="P:nuclear-transcribed mRNA poly(A) tail shortening"/>
    <property type="evidence" value="ECO:0007669"/>
    <property type="project" value="TreeGrafter"/>
</dbReference>
<name>A0A7J6N9H1_PEROL</name>
<dbReference type="GO" id="GO:0004535">
    <property type="term" value="F:poly(A)-specific ribonuclease activity"/>
    <property type="evidence" value="ECO:0007669"/>
    <property type="project" value="TreeGrafter"/>
</dbReference>
<gene>
    <name evidence="3" type="primary">PAN2_3</name>
    <name evidence="3" type="ORF">FOZ63_032640</name>
</gene>
<dbReference type="Proteomes" id="UP000553632">
    <property type="component" value="Unassembled WGS sequence"/>
</dbReference>
<comment type="caution">
    <text evidence="3">The sequence shown here is derived from an EMBL/GenBank/DDBJ whole genome shotgun (WGS) entry which is preliminary data.</text>
</comment>
<dbReference type="Pfam" id="PF13423">
    <property type="entry name" value="UCH_1"/>
    <property type="match status" value="1"/>
</dbReference>
<sequence>MLPSSPVISPSADLFYASLPLVVPYLGVSGSLKSLGLVSKLARSIVLEPTSWSHADLEPPLSTGEWSIGKYNAVVTMFACVSELRVHGRVEPLPKLLLTLSAIQRLRRLELIGVTASPIYDILSPSCSSSDPIPYLEALDIGLRQDEAISYPASGTVTRSVLHSRLKEVRLTGLDFGPNTIDYDTFSNDNGIASWLIHFLASCPVLETLDVLQRARRREESLDDGPDAARQIVFKRGMPTWNSSGHLRRLHLGLWSDRVAQGLVHRLSAGSLETLEGFSVGVLSEVTLNMALDRGLGPQLQHMVCRRWLPSPPGPDGEINLSRVLSASRHSLRGISLQCVGGCVVPWDLIMECITRFRPPKLEKVYLTMVMDDRDGTTERRQLRIATRLMTGMSLDQTMLLFPPVLLMDICPRTETQAAFWSVGGRDFLPTTLWLGYNDPHDRTLITDVSTTKPYSISAKNNNSNALPRPRGNYYKYELQSVALHVRDRPKRKCPQGHLVGITNIPPDYHTDTYRTSGTARGPSMSSSARGPPPPAEGAAAVGAGVGVAGTPAGVGVIPTPPKGTPTRFMSPGVISHPSPTYQASLSSSQIPRPFSYAAAVAGRSYAAAASSVGSGAGSGHGDSVSPSPPTSEGATSTEEDEEEDSNWMVLNDFVITPSARQEAVDFGPEWRTPVLAVYVQKRSLAQVAVHDRQLSTATPLSSATLHPDGMGTIPPGCHCSLEMFLEDHCLNADPESARITRNFVPLTEKEIDRLLHGGLTVALDAEFVAMGLASVEIREDGSKEVSSPGEMAVGRVSVLRADPMNPDDGDEGIKEGTPFIDHYLRID</sequence>
<feature type="non-terminal residue" evidence="3">
    <location>
        <position position="828"/>
    </location>
</feature>
<feature type="region of interest" description="Disordered" evidence="1">
    <location>
        <begin position="611"/>
        <end position="647"/>
    </location>
</feature>
<dbReference type="InterPro" id="IPR028881">
    <property type="entry name" value="PAN2_UCH_dom"/>
</dbReference>
<evidence type="ECO:0000313" key="3">
    <source>
        <dbReference type="EMBL" id="KAF4680147.1"/>
    </source>
</evidence>
<dbReference type="PANTHER" id="PTHR15728">
    <property type="entry name" value="DEADENYLATION COMPLEX CATALYTIC SUBUNIT PAN2"/>
    <property type="match status" value="1"/>
</dbReference>
<proteinExistence type="predicted"/>
<dbReference type="AlphaFoldDB" id="A0A7J6N9H1"/>
<accession>A0A7J6N9H1</accession>
<dbReference type="EMBL" id="JABANO010041158">
    <property type="protein sequence ID" value="KAF4680147.1"/>
    <property type="molecule type" value="Genomic_DNA"/>
</dbReference>
<feature type="compositionally biased region" description="Polar residues" evidence="1">
    <location>
        <begin position="514"/>
        <end position="528"/>
    </location>
</feature>
<evidence type="ECO:0000313" key="4">
    <source>
        <dbReference type="Proteomes" id="UP000553632"/>
    </source>
</evidence>
<dbReference type="PANTHER" id="PTHR15728:SF0">
    <property type="entry name" value="PAN2-PAN3 DEADENYLATION COMPLEX CATALYTIC SUBUNIT PAN2"/>
    <property type="match status" value="1"/>
</dbReference>
<organism evidence="3 4">
    <name type="scientific">Perkinsus olseni</name>
    <name type="common">Perkinsus atlanticus</name>
    <dbReference type="NCBI Taxonomy" id="32597"/>
    <lineage>
        <taxon>Eukaryota</taxon>
        <taxon>Sar</taxon>
        <taxon>Alveolata</taxon>
        <taxon>Perkinsozoa</taxon>
        <taxon>Perkinsea</taxon>
        <taxon>Perkinsida</taxon>
        <taxon>Perkinsidae</taxon>
        <taxon>Perkinsus</taxon>
    </lineage>
</organism>
<feature type="region of interest" description="Disordered" evidence="1">
    <location>
        <begin position="560"/>
        <end position="587"/>
    </location>
</feature>
<dbReference type="GO" id="GO:0031251">
    <property type="term" value="C:PAN complex"/>
    <property type="evidence" value="ECO:0007669"/>
    <property type="project" value="TreeGrafter"/>
</dbReference>
<protein>
    <submittedName>
        <fullName evidence="3">Poly(A)-specific ribonuclease</fullName>
    </submittedName>
</protein>
<dbReference type="Gene3D" id="3.90.70.10">
    <property type="entry name" value="Cysteine proteinases"/>
    <property type="match status" value="1"/>
</dbReference>
<dbReference type="GO" id="GO:0000932">
    <property type="term" value="C:P-body"/>
    <property type="evidence" value="ECO:0007669"/>
    <property type="project" value="TreeGrafter"/>
</dbReference>
<feature type="region of interest" description="Disordered" evidence="1">
    <location>
        <begin position="505"/>
        <end position="541"/>
    </location>
</feature>